<dbReference type="AlphaFoldDB" id="A0AAW2YPD9"/>
<dbReference type="EMBL" id="JAOPGA020000467">
    <property type="protein sequence ID" value="KAL0478808.1"/>
    <property type="molecule type" value="Genomic_DNA"/>
</dbReference>
<dbReference type="SUPFAM" id="SSF81383">
    <property type="entry name" value="F-box domain"/>
    <property type="match status" value="1"/>
</dbReference>
<dbReference type="InterPro" id="IPR036047">
    <property type="entry name" value="F-box-like_dom_sf"/>
</dbReference>
<protein>
    <submittedName>
        <fullName evidence="1">Tetratricopeptide repeat protein</fullName>
    </submittedName>
</protein>
<reference evidence="1 2" key="1">
    <citation type="submission" date="2024-03" db="EMBL/GenBank/DDBJ databases">
        <title>The Acrasis kona genome and developmental transcriptomes reveal deep origins of eukaryotic multicellular pathways.</title>
        <authorList>
            <person name="Sheikh S."/>
            <person name="Fu C.-J."/>
            <person name="Brown M.W."/>
            <person name="Baldauf S.L."/>
        </authorList>
    </citation>
    <scope>NUCLEOTIDE SEQUENCE [LARGE SCALE GENOMIC DNA]</scope>
    <source>
        <strain evidence="1 2">ATCC MYA-3509</strain>
    </source>
</reference>
<comment type="caution">
    <text evidence="1">The sequence shown here is derived from an EMBL/GenBank/DDBJ whole genome shotgun (WGS) entry which is preliminary data.</text>
</comment>
<evidence type="ECO:0000313" key="2">
    <source>
        <dbReference type="Proteomes" id="UP001431209"/>
    </source>
</evidence>
<organism evidence="1 2">
    <name type="scientific">Acrasis kona</name>
    <dbReference type="NCBI Taxonomy" id="1008807"/>
    <lineage>
        <taxon>Eukaryota</taxon>
        <taxon>Discoba</taxon>
        <taxon>Heterolobosea</taxon>
        <taxon>Tetramitia</taxon>
        <taxon>Eutetramitia</taxon>
        <taxon>Acrasidae</taxon>
        <taxon>Acrasis</taxon>
    </lineage>
</organism>
<keyword evidence="2" id="KW-1185">Reference proteome</keyword>
<dbReference type="Gene3D" id="1.25.40.10">
    <property type="entry name" value="Tetratricopeptide repeat domain"/>
    <property type="match status" value="1"/>
</dbReference>
<dbReference type="Proteomes" id="UP001431209">
    <property type="component" value="Unassembled WGS sequence"/>
</dbReference>
<proteinExistence type="predicted"/>
<gene>
    <name evidence="1" type="ORF">AKO1_008340</name>
</gene>
<evidence type="ECO:0000313" key="1">
    <source>
        <dbReference type="EMBL" id="KAL0478808.1"/>
    </source>
</evidence>
<name>A0AAW2YPD9_9EUKA</name>
<dbReference type="InterPro" id="IPR011990">
    <property type="entry name" value="TPR-like_helical_dom_sf"/>
</dbReference>
<sequence>MDASDIWCRVRRVCVSWHKRATTDFLWKSIYYRTWAVPHKKGGTWWQLFEQRTKLIGQMCNRKTSINKIAEPTDTGKIKVALSSFFQKLKMKSTRPLGEREHKIANAMKELADNKSTFSDVNKTALLVSYCRELLHFNSRNLDAMQALTRVSNVESKHDQVVVYSSEAIDLIEPSQPSSDLQLGPMYFLRGYALYKQEMYKESLNDYNKAEQHGFKKFTLFYCRMFNHVKLKQLDKAYEDSLMVINKKNAKNSEKKFPNAKLGDYLYRQGKLAESRAYFLLSNNKNNKVIALKRLLEIDCRLKDYRNAVRWWCELVLYCHHNAESAKQEGKKNGDIKSLYKIYRTNIKACRMNLATDDIIEKKATSALHNLCAYLELSLTTTIPESFDDQFLNGTKFIPLLVKYDLTKVMQDQLDSLKITQREEATALAKSYENFLKSIAIYYLSKVQEIKNGAHVLQYEKYLQKSFSTNSFLRDRFSPMEYSQDIVFKYD</sequence>
<dbReference type="SUPFAM" id="SSF48452">
    <property type="entry name" value="TPR-like"/>
    <property type="match status" value="1"/>
</dbReference>
<accession>A0AAW2YPD9</accession>